<dbReference type="InterPro" id="IPR023405">
    <property type="entry name" value="Topo_IA_core_domain"/>
</dbReference>
<feature type="active site" description="O-(5'-phospho-DNA)-tyrosine intermediate" evidence="12">
    <location>
        <position position="314"/>
    </location>
</feature>
<dbReference type="InterPro" id="IPR023406">
    <property type="entry name" value="Topo_IA_AS"/>
</dbReference>
<feature type="domain" description="Topo IA-type catalytic" evidence="14">
    <location>
        <begin position="153"/>
        <end position="570"/>
    </location>
</feature>
<dbReference type="OrthoDB" id="9804262at2"/>
<dbReference type="Pfam" id="PF08272">
    <property type="entry name" value="Zn_Ribbon_Topo"/>
    <property type="match status" value="1"/>
</dbReference>
<dbReference type="SMART" id="SM00493">
    <property type="entry name" value="TOPRIM"/>
    <property type="match status" value="1"/>
</dbReference>
<feature type="domain" description="Toprim" evidence="13">
    <location>
        <begin position="3"/>
        <end position="137"/>
    </location>
</feature>
<evidence type="ECO:0000256" key="11">
    <source>
        <dbReference type="ARBA" id="ARBA00053060"/>
    </source>
</evidence>
<evidence type="ECO:0000256" key="2">
    <source>
        <dbReference type="ARBA" id="ARBA00009446"/>
    </source>
</evidence>
<dbReference type="Gene3D" id="2.70.20.10">
    <property type="entry name" value="Topoisomerase I, domain 3"/>
    <property type="match status" value="1"/>
</dbReference>
<evidence type="ECO:0000313" key="16">
    <source>
        <dbReference type="Proteomes" id="UP000234253"/>
    </source>
</evidence>
<feature type="site" description="Interaction with DNA" evidence="12">
    <location>
        <position position="172"/>
    </location>
</feature>
<comment type="function">
    <text evidence="11 12">Releases the supercoiling and torsional tension of DNA, which is introduced during the DNA replication and transcription, by transiently cleaving and rejoining one strand of the DNA duplex. Introduces a single-strand break via transesterification at a target site in duplex DNA. The scissile phosphodiester is attacked by the catalytic tyrosine of the enzyme, resulting in the formation of a DNA-(5'-phosphotyrosyl)-enzyme intermediate and the expulsion of a 3'-OH DNA strand. The free DNA strand then undergoes passage around the unbroken strand, thus removing DNA supercoils. Finally, in the religation step, the DNA 3'-OH attacks the covalent intermediate to expel the active-site tyrosine and restore the DNA phosphodiester backbone.</text>
</comment>
<evidence type="ECO:0000256" key="10">
    <source>
        <dbReference type="ARBA" id="ARBA00023235"/>
    </source>
</evidence>
<dbReference type="EC" id="5.6.2.1" evidence="12"/>
<dbReference type="InterPro" id="IPR013826">
    <property type="entry name" value="Topo_IA_cen_sub3"/>
</dbReference>
<dbReference type="EMBL" id="NJPO01000132">
    <property type="protein sequence ID" value="PLK58397.1"/>
    <property type="molecule type" value="Genomic_DNA"/>
</dbReference>
<keyword evidence="6" id="KW-0862">Zinc</keyword>
<dbReference type="CDD" id="cd03363">
    <property type="entry name" value="TOPRIM_TopoIA_TopoI"/>
    <property type="match status" value="1"/>
</dbReference>
<dbReference type="PRINTS" id="PR00417">
    <property type="entry name" value="PRTPISMRASEI"/>
</dbReference>
<evidence type="ECO:0000256" key="8">
    <source>
        <dbReference type="ARBA" id="ARBA00023029"/>
    </source>
</evidence>
<evidence type="ECO:0000256" key="6">
    <source>
        <dbReference type="ARBA" id="ARBA00022833"/>
    </source>
</evidence>
<dbReference type="SMART" id="SM00436">
    <property type="entry name" value="TOP1Bc"/>
    <property type="match status" value="1"/>
</dbReference>
<organism evidence="15 16">
    <name type="scientific">Candidatus Palibaumannia cicadellinicola</name>
    <dbReference type="NCBI Taxonomy" id="186490"/>
    <lineage>
        <taxon>Bacteria</taxon>
        <taxon>Pseudomonadati</taxon>
        <taxon>Pseudomonadota</taxon>
        <taxon>Gammaproteobacteria</taxon>
        <taxon>Candidatus Palibaumannia</taxon>
    </lineage>
</organism>
<keyword evidence="9 12" id="KW-0238">DNA-binding</keyword>
<dbReference type="GO" id="GO:0006265">
    <property type="term" value="P:DNA topological change"/>
    <property type="evidence" value="ECO:0007669"/>
    <property type="project" value="UniProtKB-UniRule"/>
</dbReference>
<keyword evidence="3" id="KW-0479">Metal-binding</keyword>
<dbReference type="PANTHER" id="PTHR42785">
    <property type="entry name" value="DNA TOPOISOMERASE, TYPE IA, CORE"/>
    <property type="match status" value="1"/>
</dbReference>
<comment type="subunit">
    <text evidence="12">Monomer.</text>
</comment>
<dbReference type="InterPro" id="IPR034149">
    <property type="entry name" value="TOPRIM_TopoI"/>
</dbReference>
<name>A0A2N4XWI1_9GAMM</name>
<dbReference type="HAMAP" id="MF_00952">
    <property type="entry name" value="Topoisom_1_prok"/>
    <property type="match status" value="1"/>
</dbReference>
<keyword evidence="7" id="KW-0460">Magnesium</keyword>
<keyword evidence="10 12" id="KW-0413">Isomerase</keyword>
<dbReference type="Gene3D" id="3.40.50.140">
    <property type="match status" value="1"/>
</dbReference>
<dbReference type="GO" id="GO:0008270">
    <property type="term" value="F:zinc ion binding"/>
    <property type="evidence" value="ECO:0007669"/>
    <property type="project" value="UniProtKB-KW"/>
</dbReference>
<dbReference type="InterPro" id="IPR013825">
    <property type="entry name" value="Topo_IA_cen_sub2"/>
</dbReference>
<dbReference type="InterPro" id="IPR003601">
    <property type="entry name" value="Topo_IA_2"/>
</dbReference>
<dbReference type="FunFam" id="3.30.65.10:FF:000002">
    <property type="entry name" value="DNA topoisomerase 1"/>
    <property type="match status" value="1"/>
</dbReference>
<dbReference type="PROSITE" id="PS00396">
    <property type="entry name" value="TOPO_IA_1"/>
    <property type="match status" value="1"/>
</dbReference>
<evidence type="ECO:0000256" key="3">
    <source>
        <dbReference type="ARBA" id="ARBA00022723"/>
    </source>
</evidence>
<dbReference type="PANTHER" id="PTHR42785:SF1">
    <property type="entry name" value="DNA TOPOISOMERASE"/>
    <property type="match status" value="1"/>
</dbReference>
<accession>A0A2N4XWI1</accession>
<dbReference type="PROSITE" id="PS50880">
    <property type="entry name" value="TOPRIM"/>
    <property type="match status" value="1"/>
</dbReference>
<dbReference type="GO" id="GO:0003917">
    <property type="term" value="F:DNA topoisomerase type I (single strand cut, ATP-independent) activity"/>
    <property type="evidence" value="ECO:0007669"/>
    <property type="project" value="UniProtKB-UniRule"/>
</dbReference>
<gene>
    <name evidence="12 15" type="primary">topA</name>
    <name evidence="15" type="ORF">CEX73_02520</name>
</gene>
<feature type="site" description="Interaction with DNA" evidence="12">
    <location>
        <position position="502"/>
    </location>
</feature>
<evidence type="ECO:0000259" key="13">
    <source>
        <dbReference type="PROSITE" id="PS50880"/>
    </source>
</evidence>
<keyword evidence="8 12" id="KW-0799">Topoisomerase</keyword>
<dbReference type="Proteomes" id="UP000234253">
    <property type="component" value="Unassembled WGS sequence"/>
</dbReference>
<dbReference type="FunFam" id="3.40.50.140:FF:000001">
    <property type="entry name" value="DNA topoisomerase 1"/>
    <property type="match status" value="1"/>
</dbReference>
<comment type="catalytic activity">
    <reaction evidence="1 12">
        <text>ATP-independent breakage of single-stranded DNA, followed by passage and rejoining.</text>
        <dbReference type="EC" id="5.6.2.1"/>
    </reaction>
</comment>
<dbReference type="AlphaFoldDB" id="A0A2N4XWI1"/>
<dbReference type="Pfam" id="PF21372">
    <property type="entry name" value="Zn_ribbon_bTOP1"/>
    <property type="match status" value="1"/>
</dbReference>
<dbReference type="Pfam" id="PF01131">
    <property type="entry name" value="Topoisom_bac"/>
    <property type="match status" value="1"/>
</dbReference>
<dbReference type="InterPro" id="IPR013824">
    <property type="entry name" value="Topo_IA_cen_sub1"/>
</dbReference>
<dbReference type="InterPro" id="IPR000380">
    <property type="entry name" value="Topo_IA"/>
</dbReference>
<evidence type="ECO:0000256" key="9">
    <source>
        <dbReference type="ARBA" id="ARBA00023125"/>
    </source>
</evidence>
<evidence type="ECO:0000259" key="14">
    <source>
        <dbReference type="PROSITE" id="PS52039"/>
    </source>
</evidence>
<evidence type="ECO:0000313" key="15">
    <source>
        <dbReference type="EMBL" id="PLK58397.1"/>
    </source>
</evidence>
<dbReference type="Pfam" id="PF01751">
    <property type="entry name" value="Toprim"/>
    <property type="match status" value="1"/>
</dbReference>
<dbReference type="PROSITE" id="PS52039">
    <property type="entry name" value="TOPO_IA_2"/>
    <property type="match status" value="1"/>
</dbReference>
<protein>
    <recommendedName>
        <fullName evidence="12">DNA topoisomerase 1</fullName>
        <ecNumber evidence="12">5.6.2.1</ecNumber>
    </recommendedName>
    <alternativeName>
        <fullName evidence="12">DNA topoisomerase I</fullName>
    </alternativeName>
</protein>
<dbReference type="Pfam" id="PF01396">
    <property type="entry name" value="Zn_ribbon_Top1"/>
    <property type="match status" value="2"/>
</dbReference>
<dbReference type="InterPro" id="IPR013497">
    <property type="entry name" value="Topo_IA_cen"/>
</dbReference>
<dbReference type="InterPro" id="IPR013263">
    <property type="entry name" value="TopoI_Znr_bac"/>
</dbReference>
<dbReference type="InterPro" id="IPR006171">
    <property type="entry name" value="TOPRIM_dom"/>
</dbReference>
<dbReference type="FunFam" id="1.10.290.10:FF:000002">
    <property type="entry name" value="DNA topoisomerase 1"/>
    <property type="match status" value="1"/>
</dbReference>
<dbReference type="RefSeq" id="WP_101627019.1">
    <property type="nucleotide sequence ID" value="NZ_NJPO01000132.1"/>
</dbReference>
<evidence type="ECO:0000256" key="7">
    <source>
        <dbReference type="ARBA" id="ARBA00022842"/>
    </source>
</evidence>
<dbReference type="InterPro" id="IPR028612">
    <property type="entry name" value="Topoisom_1_IA"/>
</dbReference>
<reference evidence="15 16" key="1">
    <citation type="submission" date="2017-06" db="EMBL/GenBank/DDBJ databases">
        <title>Metabolic interaction between xylem feeders and their symbionts.</title>
        <authorList>
            <person name="Chouaia B."/>
        </authorList>
    </citation>
    <scope>NUCLEOTIDE SEQUENCE [LARGE SCALE GENOMIC DNA]</scope>
    <source>
        <strain evidence="15 16">Gra</strain>
    </source>
</reference>
<dbReference type="NCBIfam" id="TIGR01051">
    <property type="entry name" value="topA_bact"/>
    <property type="match status" value="1"/>
</dbReference>
<keyword evidence="4" id="KW-0677">Repeat</keyword>
<dbReference type="SMART" id="SM00437">
    <property type="entry name" value="TOP1Ac"/>
    <property type="match status" value="1"/>
</dbReference>
<feature type="site" description="Interaction with DNA" evidence="12">
    <location>
        <position position="316"/>
    </location>
</feature>
<dbReference type="InterPro" id="IPR005733">
    <property type="entry name" value="TopoI_bac-type"/>
</dbReference>
<dbReference type="Gene3D" id="1.10.460.10">
    <property type="entry name" value="Topoisomerase I, domain 2"/>
    <property type="match status" value="1"/>
</dbReference>
<dbReference type="Gene3D" id="3.30.65.10">
    <property type="entry name" value="Bacterial Topoisomerase I, domain 1"/>
    <property type="match status" value="3"/>
</dbReference>
<dbReference type="SUPFAM" id="SSF57783">
    <property type="entry name" value="Zinc beta-ribbon"/>
    <property type="match status" value="3"/>
</dbReference>
<evidence type="ECO:0000256" key="5">
    <source>
        <dbReference type="ARBA" id="ARBA00022771"/>
    </source>
</evidence>
<dbReference type="SUPFAM" id="SSF56712">
    <property type="entry name" value="Prokaryotic type I DNA topoisomerase"/>
    <property type="match status" value="1"/>
</dbReference>
<comment type="similarity">
    <text evidence="2 12">Belongs to the type IA topoisomerase family.</text>
</comment>
<dbReference type="Gene3D" id="2.20.25.10">
    <property type="match status" value="1"/>
</dbReference>
<dbReference type="InterPro" id="IPR003602">
    <property type="entry name" value="Topo_IA_DNA-bd_dom"/>
</dbReference>
<dbReference type="CDD" id="cd00186">
    <property type="entry name" value="TOP1Ac"/>
    <property type="match status" value="1"/>
</dbReference>
<comment type="caution">
    <text evidence="15">The sequence shown here is derived from an EMBL/GenBank/DDBJ whole genome shotgun (WGS) entry which is preliminary data.</text>
</comment>
<feature type="site" description="Interaction with DNA" evidence="12">
    <location>
        <position position="163"/>
    </location>
</feature>
<feature type="region of interest" description="Interaction with DNA" evidence="12">
    <location>
        <begin position="187"/>
        <end position="192"/>
    </location>
</feature>
<dbReference type="InterPro" id="IPR049330">
    <property type="entry name" value="TOP1_Znf"/>
</dbReference>
<evidence type="ECO:0000256" key="1">
    <source>
        <dbReference type="ARBA" id="ARBA00000213"/>
    </source>
</evidence>
<dbReference type="Gene3D" id="1.10.290.10">
    <property type="entry name" value="Topoisomerase I, domain 4"/>
    <property type="match status" value="1"/>
</dbReference>
<dbReference type="InterPro" id="IPR013498">
    <property type="entry name" value="Topo_IA_Znf"/>
</dbReference>
<feature type="site" description="Interaction with DNA" evidence="12">
    <location>
        <position position="164"/>
    </location>
</feature>
<feature type="site" description="Interaction with DNA" evidence="12">
    <location>
        <position position="33"/>
    </location>
</feature>
<evidence type="ECO:0000256" key="12">
    <source>
        <dbReference type="HAMAP-Rule" id="MF_00952"/>
    </source>
</evidence>
<dbReference type="GO" id="GO:0003677">
    <property type="term" value="F:DNA binding"/>
    <property type="evidence" value="ECO:0007669"/>
    <property type="project" value="UniProtKB-KW"/>
</dbReference>
<keyword evidence="5" id="KW-0863">Zinc-finger</keyword>
<feature type="site" description="Interaction with DNA" evidence="12">
    <location>
        <position position="179"/>
    </location>
</feature>
<dbReference type="GO" id="GO:0005694">
    <property type="term" value="C:chromosome"/>
    <property type="evidence" value="ECO:0007669"/>
    <property type="project" value="InterPro"/>
</dbReference>
<evidence type="ECO:0000256" key="4">
    <source>
        <dbReference type="ARBA" id="ARBA00022737"/>
    </source>
</evidence>
<feature type="site" description="Interaction with DNA" evidence="12">
    <location>
        <position position="167"/>
    </location>
</feature>
<sequence>MGKALVIVESPAKAKTINKYLGHNYIVKSSIGHIRDLPINYSARKKSAITLKTGNKNQQSALVNSMGIDPYHNWLAHYEILPGKEKIVNELKAIAEQAEHIYLATDLDREGEAIAWHIREVIGGDQNRFSRIVFNEITYHTITQAFNKPGKLNLYRVHAQQARRFMDRMVGYMVSPLLWKRIARGLSAGRVQSVAVRLIVERERKIKKFLPEEYWELHANLQAHNGAPLTMQVTHQHHKKFKPINYTQIQAAIPLLQRANYLICEREDKIISSNPGAPFITSTLQQAASTSLNYGVKRTMMLAQRLYEAGHITYIRTDSTQVSKDALNMVRSYIKDIFGHEYLPNKPNQYVSKNQTLEAHEAIRPSDINTQAKQLKNMEEEARKLYQLIWMQFVACQMIPAQYDSTILTVAAGDFELCARGRTLRCDGWTKVMPVLCKTNVDPILPSLEVGQVLTLQELIPTKHFTKPPARYSEASLVKKLEKLRIGRPSTYMSIISSIQDRGYVKIENRRFYAEKMGEIVTDRLEENFSELINYDFTANMEDTLDKVANNQQEWKSVLDTFFVKLIQQLEKAEKDPAEGGMQPNYMIMTNIYCPICGREMGIRTASTGVFLSCSGYALPPKDRCKKTINLISESESFKILESDKTDTNVPRVRRRCIKCGNIMDSYLIDNNSKLHVCGSNPLCDSYDIEQGKFCLKSYHGPECEKCGADMHIKLGRFGKYVACINDQCKNTRKILRNGDIAPPKIDPVALPELPCNHSDAYFMLRHGATGVFLAAHTFPNVRETRAPLVEELVQFKNRLPNRLLYLADAPAQDADGNKTLVRFSRKTKQQYVSSEKDGKATGWTAFFVDGHWQVKQKIISEPDR</sequence>
<proteinExistence type="inferred from homology"/>